<dbReference type="SUPFAM" id="SSF46626">
    <property type="entry name" value="Cytochrome c"/>
    <property type="match status" value="2"/>
</dbReference>
<evidence type="ECO:0000256" key="2">
    <source>
        <dbReference type="ARBA" id="ARBA00022723"/>
    </source>
</evidence>
<keyword evidence="3 4" id="KW-0408">Iron</keyword>
<accession>A0A1H2QYD8</accession>
<dbReference type="GO" id="GO:0009055">
    <property type="term" value="F:electron transfer activity"/>
    <property type="evidence" value="ECO:0007669"/>
    <property type="project" value="InterPro"/>
</dbReference>
<dbReference type="PROSITE" id="PS51007">
    <property type="entry name" value="CYTC"/>
    <property type="match status" value="1"/>
</dbReference>
<dbReference type="Gene3D" id="1.10.760.10">
    <property type="entry name" value="Cytochrome c-like domain"/>
    <property type="match status" value="1"/>
</dbReference>
<dbReference type="AlphaFoldDB" id="A0A1H2QYD8"/>
<evidence type="ECO:0000313" key="6">
    <source>
        <dbReference type="EMBL" id="SDW12222.1"/>
    </source>
</evidence>
<keyword evidence="1 4" id="KW-0349">Heme</keyword>
<evidence type="ECO:0000256" key="3">
    <source>
        <dbReference type="ARBA" id="ARBA00023004"/>
    </source>
</evidence>
<feature type="domain" description="Cytochrome c" evidence="5">
    <location>
        <begin position="510"/>
        <end position="663"/>
    </location>
</feature>
<dbReference type="InterPro" id="IPR036909">
    <property type="entry name" value="Cyt_c-like_dom_sf"/>
</dbReference>
<evidence type="ECO:0000256" key="1">
    <source>
        <dbReference type="ARBA" id="ARBA00022617"/>
    </source>
</evidence>
<evidence type="ECO:0000256" key="4">
    <source>
        <dbReference type="PROSITE-ProRule" id="PRU00433"/>
    </source>
</evidence>
<dbReference type="InterPro" id="IPR009056">
    <property type="entry name" value="Cyt_c-like_dom"/>
</dbReference>
<name>A0A1H2QYD8_9PROT</name>
<dbReference type="GO" id="GO:0020037">
    <property type="term" value="F:heme binding"/>
    <property type="evidence" value="ECO:0007669"/>
    <property type="project" value="InterPro"/>
</dbReference>
<dbReference type="PROSITE" id="PS51257">
    <property type="entry name" value="PROKAR_LIPOPROTEIN"/>
    <property type="match status" value="1"/>
</dbReference>
<evidence type="ECO:0000313" key="7">
    <source>
        <dbReference type="Proteomes" id="UP000183454"/>
    </source>
</evidence>
<protein>
    <recommendedName>
        <fullName evidence="5">Cytochrome c domain-containing protein</fullName>
    </recommendedName>
</protein>
<organism evidence="6 7">
    <name type="scientific">Nitrosomonas communis</name>
    <dbReference type="NCBI Taxonomy" id="44574"/>
    <lineage>
        <taxon>Bacteria</taxon>
        <taxon>Pseudomonadati</taxon>
        <taxon>Pseudomonadota</taxon>
        <taxon>Betaproteobacteria</taxon>
        <taxon>Nitrosomonadales</taxon>
        <taxon>Nitrosomonadaceae</taxon>
        <taxon>Nitrosomonas</taxon>
    </lineage>
</organism>
<dbReference type="Proteomes" id="UP000183454">
    <property type="component" value="Unassembled WGS sequence"/>
</dbReference>
<dbReference type="EMBL" id="FNNH01000003">
    <property type="protein sequence ID" value="SDW12222.1"/>
    <property type="molecule type" value="Genomic_DNA"/>
</dbReference>
<sequence length="905" mass="102723">MKKYKKILPFIGFSLVLFFAGCSDDRSLKIATECIKGGNAKSGSIMDEAQCVNRSAESFPAADEDYFKDMDYGISQKPDEVVAALQPFWSPTTAISPEEAVTRIVKGRNNWIVWTGGNDKLWDNMNAQSFGSFDLLKVLSNHPKLQEKNPKHSRDHRWEWFGLVNEPCFMKNTDSEGKLAGREDRFGLYLDVRDPDCAADPFENEKKYPGVKIGARGKTVPVGSYYGYATGIIGLRLFPNPDFDEAAKKRWDAEKYYSDPAYYNDPKLVKPYRVGMSCGFCHVGPNPTNPPKDPENPLWANLNSNPGAQYFWFDRVFAYEADKTSFAYQALHTNRPGALDTSLISTDYINNPRSMNAIYNLPARMLHALRWGEEELTDGERANKQFNHFEEVHADSPLRAFFKASKEVDKVLTPRVLKDAADSVGGLGALNRVFINIGLFSEEWLQHITPLVGGKPFTPFPIKAAEQNSSYWRATEQQTLDGALFFLAATPPDYLKNAPGGERYLINDEKTLEHGKKVFAENCAACHSSKLPEEAYQFFPNNGCVGPDYLDCWNQYWHWTNSAEFKEKMTKIVLEEDFLKENFLSTELRVPVTLLETNICASIATNAIEGDTWDNFSSTSYKNLPSVGEAIIHHPITREQTFYEIPPNNKDNKGGRGYIRPPSLTSIWSTAPFLLNNTLGKFYWSGSVEDRMKSFRISIEQLLWPEKRYCDQKDLYAAEYDGKEGAYTEERAYIYGSETASSCEGKTYLTRSGKEVPGIIDRTTERSELKILKSYLPWYIRMFPIGDGLELGPFPQGIPVNLISNINVEMDLSQKISLSWDVLKYVGWDIFTLWKAQEDPKSITDEELRKILSGILDPLLEVNKCPDFVVNRGHYFGTDYLPAEEHRTALNDSDKRALIEFLKTM</sequence>
<proteinExistence type="predicted"/>
<reference evidence="6 7" key="1">
    <citation type="submission" date="2016-10" db="EMBL/GenBank/DDBJ databases">
        <authorList>
            <person name="de Groot N.N."/>
        </authorList>
    </citation>
    <scope>NUCLEOTIDE SEQUENCE [LARGE SCALE GENOMIC DNA]</scope>
    <source>
        <strain evidence="6 7">Nm110</strain>
    </source>
</reference>
<dbReference type="RefSeq" id="WP_074665007.1">
    <property type="nucleotide sequence ID" value="NZ_FNNH01000003.1"/>
</dbReference>
<keyword evidence="2 4" id="KW-0479">Metal-binding</keyword>
<gene>
    <name evidence="6" type="ORF">SAMN05421882_100373</name>
</gene>
<evidence type="ECO:0000259" key="5">
    <source>
        <dbReference type="PROSITE" id="PS51007"/>
    </source>
</evidence>
<dbReference type="GO" id="GO:0046872">
    <property type="term" value="F:metal ion binding"/>
    <property type="evidence" value="ECO:0007669"/>
    <property type="project" value="UniProtKB-KW"/>
</dbReference>